<dbReference type="GO" id="GO:0005886">
    <property type="term" value="C:plasma membrane"/>
    <property type="evidence" value="ECO:0007669"/>
    <property type="project" value="UniProtKB-SubCell"/>
</dbReference>
<sequence>MVTLKKDLIISSIFRIISYTIFLIIIGIFATIIIEGVQYFSIDFFTKYPSNGMTEGGIWPAILGSLIMISLTLLFALPIGILTGIFLAEFGRNTRLARILDTAITSLSGVPSIVYGLFGLSLFSVTLGFKTSILSGSLTLAVMTLPIIASSVKEALSSLPGTLRESALALGAKKTEVIYKILVPASKNRIITAVLIGMGRVIGETAPVLLTGAVFYSTYFPSNIMQPVMTLPTHIYYITIAYGRDAQWMAKGSSAFLLLIIIAIYSIAFAFRRKSNG</sequence>
<keyword evidence="6 8" id="KW-1133">Transmembrane helix</keyword>
<organism evidence="10 11">
    <name type="scientific">Geotoga petraea</name>
    <dbReference type="NCBI Taxonomy" id="28234"/>
    <lineage>
        <taxon>Bacteria</taxon>
        <taxon>Thermotogati</taxon>
        <taxon>Thermotogota</taxon>
        <taxon>Thermotogae</taxon>
        <taxon>Petrotogales</taxon>
        <taxon>Petrotogaceae</taxon>
        <taxon>Geotoga</taxon>
    </lineage>
</organism>
<name>A0A4Z0W1E9_9BACT</name>
<feature type="domain" description="ABC transmembrane type-1" evidence="9">
    <location>
        <begin position="62"/>
        <end position="269"/>
    </location>
</feature>
<dbReference type="AlphaFoldDB" id="A0A4Z0W1E9"/>
<comment type="caution">
    <text evidence="10">The sequence shown here is derived from an EMBL/GenBank/DDBJ whole genome shotgun (WGS) entry which is preliminary data.</text>
</comment>
<protein>
    <recommendedName>
        <fullName evidence="8">Phosphate transport system permease protein PstA</fullName>
    </recommendedName>
</protein>
<feature type="transmembrane region" description="Helical" evidence="8">
    <location>
        <begin position="99"/>
        <end position="123"/>
    </location>
</feature>
<dbReference type="EMBL" id="SRME01000002">
    <property type="protein sequence ID" value="TGG88352.1"/>
    <property type="molecule type" value="Genomic_DNA"/>
</dbReference>
<comment type="subcellular location">
    <subcellularLocation>
        <location evidence="1 8">Cell membrane</location>
        <topology evidence="1 8">Multi-pass membrane protein</topology>
    </subcellularLocation>
</comment>
<keyword evidence="7 8" id="KW-0472">Membrane</keyword>
<keyword evidence="3" id="KW-0813">Transport</keyword>
<dbReference type="Gene3D" id="1.10.3720.10">
    <property type="entry name" value="MetI-like"/>
    <property type="match status" value="1"/>
</dbReference>
<feature type="transmembrane region" description="Helical" evidence="8">
    <location>
        <begin position="57"/>
        <end position="87"/>
    </location>
</feature>
<evidence type="ECO:0000313" key="11">
    <source>
        <dbReference type="Proteomes" id="UP000297288"/>
    </source>
</evidence>
<dbReference type="Pfam" id="PF00528">
    <property type="entry name" value="BPD_transp_1"/>
    <property type="match status" value="1"/>
</dbReference>
<dbReference type="NCBIfam" id="TIGR00974">
    <property type="entry name" value="3a0107s02c"/>
    <property type="match status" value="1"/>
</dbReference>
<keyword evidence="5 8" id="KW-0812">Transmembrane</keyword>
<dbReference type="InterPro" id="IPR035906">
    <property type="entry name" value="MetI-like_sf"/>
</dbReference>
<gene>
    <name evidence="10" type="primary">pstA</name>
    <name evidence="10" type="ORF">E4650_04735</name>
</gene>
<feature type="transmembrane region" description="Helical" evidence="8">
    <location>
        <begin position="190"/>
        <end position="216"/>
    </location>
</feature>
<evidence type="ECO:0000259" key="9">
    <source>
        <dbReference type="PROSITE" id="PS50928"/>
    </source>
</evidence>
<evidence type="ECO:0000256" key="5">
    <source>
        <dbReference type="ARBA" id="ARBA00022692"/>
    </source>
</evidence>
<evidence type="ECO:0000256" key="4">
    <source>
        <dbReference type="ARBA" id="ARBA00022475"/>
    </source>
</evidence>
<accession>A0A4Z0W1E9</accession>
<evidence type="ECO:0000256" key="2">
    <source>
        <dbReference type="ARBA" id="ARBA00007069"/>
    </source>
</evidence>
<dbReference type="OrthoDB" id="9785113at2"/>
<comment type="similarity">
    <text evidence="2 8">Belongs to the binding-protein-dependent transport system permease family. CysTW subfamily.</text>
</comment>
<reference evidence="10 11" key="1">
    <citation type="submission" date="2019-04" db="EMBL/GenBank/DDBJ databases">
        <title>Draft genome sequence data and analysis of a Fermenting Bacterium, Geotoga petraea strain HO-Geo1, isolated from heavy-oil petroleum reservoir in Russia.</title>
        <authorList>
            <person name="Grouzdev D.S."/>
            <person name="Semenova E.M."/>
            <person name="Sokolova D.S."/>
            <person name="Tourova T.P."/>
            <person name="Poltaraus A.B."/>
            <person name="Nazina T.N."/>
        </authorList>
    </citation>
    <scope>NUCLEOTIDE SEQUENCE [LARGE SCALE GENOMIC DNA]</scope>
    <source>
        <strain evidence="10 11">HO-Geo1</strain>
    </source>
</reference>
<dbReference type="InterPro" id="IPR000515">
    <property type="entry name" value="MetI-like"/>
</dbReference>
<evidence type="ECO:0000256" key="8">
    <source>
        <dbReference type="RuleBase" id="RU363043"/>
    </source>
</evidence>
<dbReference type="GO" id="GO:0005315">
    <property type="term" value="F:phosphate transmembrane transporter activity"/>
    <property type="evidence" value="ECO:0007669"/>
    <property type="project" value="InterPro"/>
</dbReference>
<dbReference type="PANTHER" id="PTHR43470:SF3">
    <property type="entry name" value="PHOSPHATE TRANSPORT SYSTEM PERMEASE PROTEIN PSTA-RELATED"/>
    <property type="match status" value="1"/>
</dbReference>
<feature type="transmembrane region" description="Helical" evidence="8">
    <location>
        <begin position="129"/>
        <end position="149"/>
    </location>
</feature>
<feature type="transmembrane region" description="Helical" evidence="8">
    <location>
        <begin position="252"/>
        <end position="271"/>
    </location>
</feature>
<evidence type="ECO:0000256" key="1">
    <source>
        <dbReference type="ARBA" id="ARBA00004651"/>
    </source>
</evidence>
<keyword evidence="4 8" id="KW-1003">Cell membrane</keyword>
<dbReference type="SUPFAM" id="SSF161098">
    <property type="entry name" value="MetI-like"/>
    <property type="match status" value="1"/>
</dbReference>
<dbReference type="GO" id="GO:0035435">
    <property type="term" value="P:phosphate ion transmembrane transport"/>
    <property type="evidence" value="ECO:0007669"/>
    <property type="project" value="InterPro"/>
</dbReference>
<dbReference type="InterPro" id="IPR005672">
    <property type="entry name" value="Phosphate_PstA"/>
</dbReference>
<dbReference type="PANTHER" id="PTHR43470">
    <property type="entry name" value="PHOSPHATE TRANSPORT SYSTEM PERMEASE PROTEIN PSTA-RELATED"/>
    <property type="match status" value="1"/>
</dbReference>
<dbReference type="Proteomes" id="UP000297288">
    <property type="component" value="Unassembled WGS sequence"/>
</dbReference>
<evidence type="ECO:0000256" key="6">
    <source>
        <dbReference type="ARBA" id="ARBA00022989"/>
    </source>
</evidence>
<dbReference type="CDD" id="cd06261">
    <property type="entry name" value="TM_PBP2"/>
    <property type="match status" value="1"/>
</dbReference>
<dbReference type="PROSITE" id="PS50928">
    <property type="entry name" value="ABC_TM1"/>
    <property type="match status" value="1"/>
</dbReference>
<evidence type="ECO:0000256" key="3">
    <source>
        <dbReference type="ARBA" id="ARBA00022448"/>
    </source>
</evidence>
<proteinExistence type="inferred from homology"/>
<evidence type="ECO:0000313" key="10">
    <source>
        <dbReference type="EMBL" id="TGG88352.1"/>
    </source>
</evidence>
<feature type="transmembrane region" description="Helical" evidence="8">
    <location>
        <begin position="12"/>
        <end position="37"/>
    </location>
</feature>
<evidence type="ECO:0000256" key="7">
    <source>
        <dbReference type="ARBA" id="ARBA00023136"/>
    </source>
</evidence>